<feature type="non-terminal residue" evidence="1">
    <location>
        <position position="62"/>
    </location>
</feature>
<proteinExistence type="predicted"/>
<comment type="caution">
    <text evidence="1">The sequence shown here is derived from an EMBL/GenBank/DDBJ whole genome shotgun (WGS) entry which is preliminary data.</text>
</comment>
<reference evidence="1 2" key="1">
    <citation type="submission" date="2019-09" db="EMBL/GenBank/DDBJ databases">
        <authorList>
            <consortium name="DOE Joint Genome Institute"/>
            <person name="Mondo S.J."/>
            <person name="Navarro-Mendoza M.I."/>
            <person name="Perez-Arques C."/>
            <person name="Panchal S."/>
            <person name="Nicolas F.E."/>
            <person name="Ganguly P."/>
            <person name="Pangilinan J."/>
            <person name="Grigoriev I."/>
            <person name="Heitman J."/>
            <person name="Sanya K."/>
            <person name="Garre V."/>
        </authorList>
    </citation>
    <scope>NUCLEOTIDE SEQUENCE [LARGE SCALE GENOMIC DNA]</scope>
    <source>
        <strain evidence="1 2">MU402</strain>
    </source>
</reference>
<name>A0A8H4BJX7_MUCCL</name>
<evidence type="ECO:0000313" key="1">
    <source>
        <dbReference type="EMBL" id="KAF1803430.1"/>
    </source>
</evidence>
<organism evidence="1 2">
    <name type="scientific">Mucor circinelloides f. lusitanicus</name>
    <name type="common">Mucor racemosus var. lusitanicus</name>
    <dbReference type="NCBI Taxonomy" id="29924"/>
    <lineage>
        <taxon>Eukaryota</taxon>
        <taxon>Fungi</taxon>
        <taxon>Fungi incertae sedis</taxon>
        <taxon>Mucoromycota</taxon>
        <taxon>Mucoromycotina</taxon>
        <taxon>Mucoromycetes</taxon>
        <taxon>Mucorales</taxon>
        <taxon>Mucorineae</taxon>
        <taxon>Mucoraceae</taxon>
        <taxon>Mucor</taxon>
    </lineage>
</organism>
<evidence type="ECO:0008006" key="3">
    <source>
        <dbReference type="Google" id="ProtNLM"/>
    </source>
</evidence>
<evidence type="ECO:0000313" key="2">
    <source>
        <dbReference type="Proteomes" id="UP000469890"/>
    </source>
</evidence>
<protein>
    <recommendedName>
        <fullName evidence="3">WWE domain-containing protein</fullName>
    </recommendedName>
</protein>
<dbReference type="EMBL" id="JAAECE010000003">
    <property type="protein sequence ID" value="KAF1803430.1"/>
    <property type="molecule type" value="Genomic_DNA"/>
</dbReference>
<dbReference type="AlphaFoldDB" id="A0A8H4BJX7"/>
<dbReference type="Proteomes" id="UP000469890">
    <property type="component" value="Unassembled WGS sequence"/>
</dbReference>
<gene>
    <name evidence="1" type="ORF">FB192DRAFT_1255603</name>
</gene>
<accession>A0A8H4BJX7</accession>
<sequence length="62" mass="7283">WKIAFDSSWQTLDTTTSAEIEKYWQANRSGWIKSDTVLQGPMYLDIDCMTILHENRIYAIAR</sequence>
<feature type="non-terminal residue" evidence="1">
    <location>
        <position position="1"/>
    </location>
</feature>